<dbReference type="GO" id="GO:0016491">
    <property type="term" value="F:oxidoreductase activity"/>
    <property type="evidence" value="ECO:0007669"/>
    <property type="project" value="UniProtKB-KW"/>
</dbReference>
<evidence type="ECO:0000256" key="5">
    <source>
        <dbReference type="ARBA" id="ARBA00023002"/>
    </source>
</evidence>
<protein>
    <recommendedName>
        <fullName evidence="14">Ferric oxidoreductase domain-containing protein</fullName>
    </recommendedName>
</protein>
<evidence type="ECO:0000259" key="11">
    <source>
        <dbReference type="Pfam" id="PF08030"/>
    </source>
</evidence>
<dbReference type="RefSeq" id="XP_041686323.1">
    <property type="nucleotide sequence ID" value="XM_041820443.1"/>
</dbReference>
<evidence type="ECO:0000256" key="6">
    <source>
        <dbReference type="ARBA" id="ARBA00023065"/>
    </source>
</evidence>
<evidence type="ECO:0000259" key="9">
    <source>
        <dbReference type="Pfam" id="PF01794"/>
    </source>
</evidence>
<evidence type="ECO:0000256" key="4">
    <source>
        <dbReference type="ARBA" id="ARBA00022989"/>
    </source>
</evidence>
<feature type="domain" description="FAD-binding 8" evidence="10">
    <location>
        <begin position="343"/>
        <end position="436"/>
    </location>
</feature>
<dbReference type="InterPro" id="IPR013130">
    <property type="entry name" value="Fe3_Rdtase_TM_dom"/>
</dbReference>
<dbReference type="Pfam" id="PF08030">
    <property type="entry name" value="NAD_binding_6"/>
    <property type="match status" value="1"/>
</dbReference>
<dbReference type="Pfam" id="PF01794">
    <property type="entry name" value="Ferric_reduct"/>
    <property type="match status" value="1"/>
</dbReference>
<feature type="transmembrane region" description="Helical" evidence="8">
    <location>
        <begin position="140"/>
        <end position="161"/>
    </location>
</feature>
<evidence type="ECO:0000256" key="7">
    <source>
        <dbReference type="ARBA" id="ARBA00023136"/>
    </source>
</evidence>
<keyword evidence="6" id="KW-0406">Ion transport</keyword>
<reference evidence="13" key="1">
    <citation type="journal article" date="2016" name="Genome Biol. Evol.">
        <title>Comparative 'omics' of the Fusarium fujikuroi species complex highlights differences in genetic potential and metabolite synthesis.</title>
        <authorList>
            <person name="Niehaus E.-M."/>
            <person name="Muensterkoetter M."/>
            <person name="Proctor R.H."/>
            <person name="Brown D.W."/>
            <person name="Sharon A."/>
            <person name="Idan Y."/>
            <person name="Oren-Young L."/>
            <person name="Sieber C.M."/>
            <person name="Novak O."/>
            <person name="Pencik A."/>
            <person name="Tarkowska D."/>
            <person name="Hromadova K."/>
            <person name="Freeman S."/>
            <person name="Maymon M."/>
            <person name="Elazar M."/>
            <person name="Youssef S.A."/>
            <person name="El-Shabrawy E.S.M."/>
            <person name="Shalaby A.B.A."/>
            <person name="Houterman P."/>
            <person name="Brock N.L."/>
            <person name="Burkhardt I."/>
            <person name="Tsavkelova E.A."/>
            <person name="Dickschat J.S."/>
            <person name="Galuszka P."/>
            <person name="Gueldener U."/>
            <person name="Tudzynski B."/>
        </authorList>
    </citation>
    <scope>NUCLEOTIDE SEQUENCE [LARGE SCALE GENOMIC DNA]</scope>
    <source>
        <strain evidence="13">MRC7560</strain>
    </source>
</reference>
<keyword evidence="5" id="KW-0560">Oxidoreductase</keyword>
<dbReference type="CDD" id="cd06186">
    <property type="entry name" value="NOX_Duox_like_FAD_NADP"/>
    <property type="match status" value="1"/>
</dbReference>
<dbReference type="EMBL" id="FCQH01000011">
    <property type="protein sequence ID" value="CVL00362.1"/>
    <property type="molecule type" value="Genomic_DNA"/>
</dbReference>
<dbReference type="InterPro" id="IPR050369">
    <property type="entry name" value="RBOH/FRE"/>
</dbReference>
<comment type="subcellular location">
    <subcellularLocation>
        <location evidence="1">Membrane</location>
        <topology evidence="1">Multi-pass membrane protein</topology>
    </subcellularLocation>
</comment>
<dbReference type="PANTHER" id="PTHR11972:SF69">
    <property type="entry name" value="FERRIC REDUCTION OXIDASE 6-RELATED"/>
    <property type="match status" value="1"/>
</dbReference>
<evidence type="ECO:0000313" key="12">
    <source>
        <dbReference type="EMBL" id="CVL00362.1"/>
    </source>
</evidence>
<dbReference type="GO" id="GO:0005886">
    <property type="term" value="C:plasma membrane"/>
    <property type="evidence" value="ECO:0007669"/>
    <property type="project" value="TreeGrafter"/>
</dbReference>
<evidence type="ECO:0000313" key="13">
    <source>
        <dbReference type="Proteomes" id="UP000184255"/>
    </source>
</evidence>
<name>A0A1L7TU60_FUSMA</name>
<dbReference type="SUPFAM" id="SSF52343">
    <property type="entry name" value="Ferredoxin reductase-like, C-terminal NADP-linked domain"/>
    <property type="match status" value="1"/>
</dbReference>
<feature type="domain" description="Ferric reductase NAD binding" evidence="11">
    <location>
        <begin position="448"/>
        <end position="520"/>
    </location>
</feature>
<keyword evidence="7 8" id="KW-0472">Membrane</keyword>
<comment type="caution">
    <text evidence="12">The sequence shown here is derived from an EMBL/GenBank/DDBJ whole genome shotgun (WGS) entry which is preliminary data.</text>
</comment>
<feature type="transmembrane region" description="Helical" evidence="8">
    <location>
        <begin position="182"/>
        <end position="205"/>
    </location>
</feature>
<keyword evidence="13" id="KW-1185">Reference proteome</keyword>
<feature type="transmembrane region" description="Helical" evidence="8">
    <location>
        <begin position="54"/>
        <end position="74"/>
    </location>
</feature>
<evidence type="ECO:0000256" key="2">
    <source>
        <dbReference type="ARBA" id="ARBA00022692"/>
    </source>
</evidence>
<sequence>MLRLSLGMSRLVDIATLSLILGSSAAASIVLTFFPCYATLCSEEYFPFETRVHLIIYYGFLILTTLFFILRQYSQTARSLSGFHLFHQLPLLGKRITLGGLLLFVWILAVVGAPTALWLPAQDQFWGLRADPLNWSSAKLLLTITGVTGHYADILLGLLIIPVSRNSLVGHAFSLHQSSLLFAHKMISYLFAIGATAHGVSYIVYATDGSSEGDKAKEEAFATGNPAMTLTESKQRSSWFTMTTYTGIGALLPIFLIVLTSIPWIRRRHYNLFYYSHVFLGTIIFAASCIHASTDLYLLIPGLLLWFIDLIRRFFFGETNGLSRTVLATLKNANNGWVRISLPASERTELSVEKRVSSTQPLCYYYLNFPSVSKLQNHPFTAAIPSSSVSGPVFLLQRTKGKKQKTLDKEWTWVLASMVPSPLSSLRLDVRLEGPYPINDSGFNSASHLICIVGGTGVTGACSLARWWLETRRDASKFTLLWTVRHQEMAMFREWEELQDMSQSLTNMTVTAHISSEHGRLNAFQSLQQALQPMDRLPEGAAWVYSSGPDALLRSTEHACIKAKNDIRLSKRGRGTVNWAVQDIAWYMARWEV</sequence>
<feature type="transmembrane region" description="Helical" evidence="8">
    <location>
        <begin position="12"/>
        <end position="34"/>
    </location>
</feature>
<gene>
    <name evidence="12" type="ORF">FMAN_09836</name>
</gene>
<dbReference type="Proteomes" id="UP000184255">
    <property type="component" value="Unassembled WGS sequence"/>
</dbReference>
<organism evidence="12 13">
    <name type="scientific">Fusarium mangiferae</name>
    <name type="common">Mango malformation disease fungus</name>
    <dbReference type="NCBI Taxonomy" id="192010"/>
    <lineage>
        <taxon>Eukaryota</taxon>
        <taxon>Fungi</taxon>
        <taxon>Dikarya</taxon>
        <taxon>Ascomycota</taxon>
        <taxon>Pezizomycotina</taxon>
        <taxon>Sordariomycetes</taxon>
        <taxon>Hypocreomycetidae</taxon>
        <taxon>Hypocreales</taxon>
        <taxon>Nectriaceae</taxon>
        <taxon>Fusarium</taxon>
        <taxon>Fusarium fujikuroi species complex</taxon>
    </lineage>
</organism>
<accession>A0A1L7TU60</accession>
<keyword evidence="3" id="KW-0249">Electron transport</keyword>
<feature type="domain" description="Ferric oxidoreductase" evidence="9">
    <location>
        <begin position="148"/>
        <end position="286"/>
    </location>
</feature>
<proteinExistence type="predicted"/>
<dbReference type="Pfam" id="PF08022">
    <property type="entry name" value="FAD_binding_8"/>
    <property type="match status" value="1"/>
</dbReference>
<evidence type="ECO:0000256" key="3">
    <source>
        <dbReference type="ARBA" id="ARBA00022982"/>
    </source>
</evidence>
<feature type="transmembrane region" description="Helical" evidence="8">
    <location>
        <begin position="95"/>
        <end position="120"/>
    </location>
</feature>
<dbReference type="Gene3D" id="3.40.50.80">
    <property type="entry name" value="Nucleotide-binding domain of ferredoxin-NADP reductase (FNR) module"/>
    <property type="match status" value="1"/>
</dbReference>
<dbReference type="VEuPathDB" id="FungiDB:FMAN_09836"/>
<evidence type="ECO:0000256" key="1">
    <source>
        <dbReference type="ARBA" id="ARBA00004141"/>
    </source>
</evidence>
<evidence type="ECO:0008006" key="14">
    <source>
        <dbReference type="Google" id="ProtNLM"/>
    </source>
</evidence>
<dbReference type="InterPro" id="IPR013112">
    <property type="entry name" value="FAD-bd_8"/>
</dbReference>
<keyword evidence="6" id="KW-0813">Transport</keyword>
<feature type="transmembrane region" description="Helical" evidence="8">
    <location>
        <begin position="272"/>
        <end position="290"/>
    </location>
</feature>
<keyword evidence="4 8" id="KW-1133">Transmembrane helix</keyword>
<dbReference type="GO" id="GO:0006811">
    <property type="term" value="P:monoatomic ion transport"/>
    <property type="evidence" value="ECO:0007669"/>
    <property type="project" value="UniProtKB-KW"/>
</dbReference>
<dbReference type="InterPro" id="IPR013121">
    <property type="entry name" value="Fe_red_NAD-bd_6"/>
</dbReference>
<feature type="transmembrane region" description="Helical" evidence="8">
    <location>
        <begin position="245"/>
        <end position="265"/>
    </location>
</feature>
<evidence type="ECO:0000259" key="10">
    <source>
        <dbReference type="Pfam" id="PF08022"/>
    </source>
</evidence>
<dbReference type="PANTHER" id="PTHR11972">
    <property type="entry name" value="NADPH OXIDASE"/>
    <property type="match status" value="1"/>
</dbReference>
<keyword evidence="2 8" id="KW-0812">Transmembrane</keyword>
<dbReference type="GeneID" id="65089094"/>
<dbReference type="InterPro" id="IPR039261">
    <property type="entry name" value="FNR_nucleotide-bd"/>
</dbReference>
<dbReference type="AlphaFoldDB" id="A0A1L7TU60"/>
<evidence type="ECO:0000256" key="8">
    <source>
        <dbReference type="SAM" id="Phobius"/>
    </source>
</evidence>